<reference evidence="1" key="2">
    <citation type="submission" date="2017-06" db="EMBL/GenBank/DDBJ databases">
        <title>WGS assembly of Brachypodium distachyon.</title>
        <authorList>
            <consortium name="The International Brachypodium Initiative"/>
            <person name="Lucas S."/>
            <person name="Harmon-Smith M."/>
            <person name="Lail K."/>
            <person name="Tice H."/>
            <person name="Grimwood J."/>
            <person name="Bruce D."/>
            <person name="Barry K."/>
            <person name="Shu S."/>
            <person name="Lindquist E."/>
            <person name="Wang M."/>
            <person name="Pitluck S."/>
            <person name="Vogel J.P."/>
            <person name="Garvin D.F."/>
            <person name="Mockler T.C."/>
            <person name="Schmutz J."/>
            <person name="Rokhsar D."/>
            <person name="Bevan M.W."/>
        </authorList>
    </citation>
    <scope>NUCLEOTIDE SEQUENCE</scope>
    <source>
        <strain evidence="1">Bd21</strain>
    </source>
</reference>
<evidence type="ECO:0000313" key="1">
    <source>
        <dbReference type="EMBL" id="KQK11801.1"/>
    </source>
</evidence>
<evidence type="ECO:0000313" key="3">
    <source>
        <dbReference type="Proteomes" id="UP000008810"/>
    </source>
</evidence>
<reference evidence="2" key="3">
    <citation type="submission" date="2018-08" db="UniProtKB">
        <authorList>
            <consortium name="EnsemblPlants"/>
        </authorList>
    </citation>
    <scope>IDENTIFICATION</scope>
    <source>
        <strain evidence="2">cv. Bd21</strain>
    </source>
</reference>
<protein>
    <submittedName>
        <fullName evidence="1 2">Uncharacterized protein</fullName>
    </submittedName>
</protein>
<sequence>MMHTVNDAVHKARNAVSIELWATIFLYFTKQRSIEFSGSGLIQSTYSTAGHVHFLSIFCRLNIRKLLQVTFGRASILC</sequence>
<dbReference type="AlphaFoldDB" id="A0A0Q3KKY8"/>
<name>A0A0Q3KKY8_BRADI</name>
<proteinExistence type="predicted"/>
<dbReference type="EMBL" id="CM000881">
    <property type="protein sequence ID" value="KQK11801.1"/>
    <property type="molecule type" value="Genomic_DNA"/>
</dbReference>
<dbReference type="Proteomes" id="UP000008810">
    <property type="component" value="Chromosome 2"/>
</dbReference>
<dbReference type="Gramene" id="KQK11801">
    <property type="protein sequence ID" value="KQK11801"/>
    <property type="gene ID" value="BRADI_2g62502v3"/>
</dbReference>
<gene>
    <name evidence="1" type="ORF">BRADI_2g62502v3</name>
</gene>
<dbReference type="EnsemblPlants" id="KQK11801">
    <property type="protein sequence ID" value="KQK11801"/>
    <property type="gene ID" value="BRADI_2g62502v3"/>
</dbReference>
<dbReference type="OrthoDB" id="663959at2759"/>
<evidence type="ECO:0000313" key="2">
    <source>
        <dbReference type="EnsemblPlants" id="KQK11801"/>
    </source>
</evidence>
<organism evidence="1">
    <name type="scientific">Brachypodium distachyon</name>
    <name type="common">Purple false brome</name>
    <name type="synonym">Trachynia distachya</name>
    <dbReference type="NCBI Taxonomy" id="15368"/>
    <lineage>
        <taxon>Eukaryota</taxon>
        <taxon>Viridiplantae</taxon>
        <taxon>Streptophyta</taxon>
        <taxon>Embryophyta</taxon>
        <taxon>Tracheophyta</taxon>
        <taxon>Spermatophyta</taxon>
        <taxon>Magnoliopsida</taxon>
        <taxon>Liliopsida</taxon>
        <taxon>Poales</taxon>
        <taxon>Poaceae</taxon>
        <taxon>BOP clade</taxon>
        <taxon>Pooideae</taxon>
        <taxon>Stipodae</taxon>
        <taxon>Brachypodieae</taxon>
        <taxon>Brachypodium</taxon>
    </lineage>
</organism>
<keyword evidence="3" id="KW-1185">Reference proteome</keyword>
<dbReference type="InParanoid" id="A0A0Q3KKY8"/>
<reference evidence="1 2" key="1">
    <citation type="journal article" date="2010" name="Nature">
        <title>Genome sequencing and analysis of the model grass Brachypodium distachyon.</title>
        <authorList>
            <consortium name="International Brachypodium Initiative"/>
        </authorList>
    </citation>
    <scope>NUCLEOTIDE SEQUENCE [LARGE SCALE GENOMIC DNA]</scope>
    <source>
        <strain evidence="1 2">Bd21</strain>
    </source>
</reference>
<accession>A0A0Q3KKY8</accession>